<name>A0A2P5P7A3_9CHLR</name>
<dbReference type="EMBL" id="JQAN02000009">
    <property type="protein sequence ID" value="PPD58188.1"/>
    <property type="molecule type" value="Genomic_DNA"/>
</dbReference>
<comment type="caution">
    <text evidence="1">The sequence shown here is derived from an EMBL/GenBank/DDBJ whole genome shotgun (WGS) entry which is preliminary data.</text>
</comment>
<accession>A0A2P5P7A3</accession>
<proteinExistence type="predicted"/>
<organism evidence="1 2">
    <name type="scientific">Dehalogenimonas etheniformans</name>
    <dbReference type="NCBI Taxonomy" id="1536648"/>
    <lineage>
        <taxon>Bacteria</taxon>
        <taxon>Bacillati</taxon>
        <taxon>Chloroflexota</taxon>
        <taxon>Dehalococcoidia</taxon>
        <taxon>Dehalococcoidales</taxon>
        <taxon>Dehalococcoidaceae</taxon>
        <taxon>Dehalogenimonas</taxon>
    </lineage>
</organism>
<dbReference type="Proteomes" id="UP000235653">
    <property type="component" value="Unassembled WGS sequence"/>
</dbReference>
<keyword evidence="2" id="KW-1185">Reference proteome</keyword>
<gene>
    <name evidence="1" type="ORF">JP09_005195</name>
</gene>
<evidence type="ECO:0000313" key="1">
    <source>
        <dbReference type="EMBL" id="PPD58188.1"/>
    </source>
</evidence>
<dbReference type="AlphaFoldDB" id="A0A2P5P7A3"/>
<sequence length="72" mass="8224">MGLLDPKLTKQVLERSGGKCECTDPVHEHGDTCGIGLDAECQYVYDREAPLQLKVICYSCYRKRKASRKKQY</sequence>
<reference evidence="1 2" key="1">
    <citation type="journal article" date="2017" name="ISME J.">
        <title>Grape pomace compost harbors organohalide-respiring Dehalogenimonas species with novel reductive dehalogenase genes.</title>
        <authorList>
            <person name="Yang Y."/>
            <person name="Higgins S.A."/>
            <person name="Yan J."/>
            <person name="Simsir B."/>
            <person name="Chourey K."/>
            <person name="Iyer R."/>
            <person name="Hettich R.L."/>
            <person name="Baldwin B."/>
            <person name="Ogles D.M."/>
            <person name="Loffler F.E."/>
        </authorList>
    </citation>
    <scope>NUCLEOTIDE SEQUENCE [LARGE SCALE GENOMIC DNA]</scope>
    <source>
        <strain evidence="1 2">GP</strain>
    </source>
</reference>
<protein>
    <submittedName>
        <fullName evidence="1">Uncharacterized protein</fullName>
    </submittedName>
</protein>
<evidence type="ECO:0000313" key="2">
    <source>
        <dbReference type="Proteomes" id="UP000235653"/>
    </source>
</evidence>